<reference evidence="3 4" key="1">
    <citation type="submission" date="2024-07" db="EMBL/GenBank/DDBJ databases">
        <title>Section-level genome sequencing and comparative genomics of Aspergillus sections Usti and Cavernicolus.</title>
        <authorList>
            <consortium name="Lawrence Berkeley National Laboratory"/>
            <person name="Nybo J.L."/>
            <person name="Vesth T.C."/>
            <person name="Theobald S."/>
            <person name="Frisvad J.C."/>
            <person name="Larsen T.O."/>
            <person name="Kjaerboelling I."/>
            <person name="Rothschild-Mancinelli K."/>
            <person name="Lyhne E.K."/>
            <person name="Kogle M.E."/>
            <person name="Barry K."/>
            <person name="Clum A."/>
            <person name="Na H."/>
            <person name="Ledsgaard L."/>
            <person name="Lin J."/>
            <person name="Lipzen A."/>
            <person name="Kuo A."/>
            <person name="Riley R."/>
            <person name="Mondo S."/>
            <person name="LaButti K."/>
            <person name="Haridas S."/>
            <person name="Pangalinan J."/>
            <person name="Salamov A.A."/>
            <person name="Simmons B.A."/>
            <person name="Magnuson J.K."/>
            <person name="Chen J."/>
            <person name="Drula E."/>
            <person name="Henrissat B."/>
            <person name="Wiebenga A."/>
            <person name="Lubbers R.J."/>
            <person name="Gomes A.C."/>
            <person name="Macurrencykelacurrency M.R."/>
            <person name="Stajich J."/>
            <person name="Grigoriev I.V."/>
            <person name="Mortensen U.H."/>
            <person name="De vries R.P."/>
            <person name="Baker S.E."/>
            <person name="Andersen M.R."/>
        </authorList>
    </citation>
    <scope>NUCLEOTIDE SEQUENCE [LARGE SCALE GENOMIC DNA]</scope>
    <source>
        <strain evidence="3 4">CBS 756.74</strain>
    </source>
</reference>
<dbReference type="GeneID" id="98159745"/>
<dbReference type="InterPro" id="IPR036047">
    <property type="entry name" value="F-box-like_dom_sf"/>
</dbReference>
<protein>
    <recommendedName>
        <fullName evidence="2">F-box domain-containing protein</fullName>
    </recommendedName>
</protein>
<dbReference type="SUPFAM" id="SSF81383">
    <property type="entry name" value="F-box domain"/>
    <property type="match status" value="1"/>
</dbReference>
<dbReference type="EMBL" id="JBFXLR010000006">
    <property type="protein sequence ID" value="KAL2857458.1"/>
    <property type="molecule type" value="Genomic_DNA"/>
</dbReference>
<dbReference type="Gene3D" id="3.80.10.10">
    <property type="entry name" value="Ribonuclease Inhibitor"/>
    <property type="match status" value="1"/>
</dbReference>
<evidence type="ECO:0000256" key="1">
    <source>
        <dbReference type="SAM" id="MobiDB-lite"/>
    </source>
</evidence>
<proteinExistence type="predicted"/>
<keyword evidence="4" id="KW-1185">Reference proteome</keyword>
<feature type="domain" description="F-box" evidence="2">
    <location>
        <begin position="1"/>
        <end position="43"/>
    </location>
</feature>
<feature type="compositionally biased region" description="Basic and acidic residues" evidence="1">
    <location>
        <begin position="433"/>
        <end position="450"/>
    </location>
</feature>
<evidence type="ECO:0000259" key="2">
    <source>
        <dbReference type="PROSITE" id="PS50181"/>
    </source>
</evidence>
<gene>
    <name evidence="3" type="ORF">BJX68DRAFT_263024</name>
</gene>
<name>A0ABR4L1T9_9EURO</name>
<evidence type="ECO:0000313" key="4">
    <source>
        <dbReference type="Proteomes" id="UP001610444"/>
    </source>
</evidence>
<dbReference type="Proteomes" id="UP001610444">
    <property type="component" value="Unassembled WGS sequence"/>
</dbReference>
<dbReference type="PANTHER" id="PTHR13318">
    <property type="entry name" value="PARTNER OF PAIRED, ISOFORM B-RELATED"/>
    <property type="match status" value="1"/>
</dbReference>
<dbReference type="RefSeq" id="XP_070902989.1">
    <property type="nucleotide sequence ID" value="XM_071044581.1"/>
</dbReference>
<comment type="caution">
    <text evidence="3">The sequence shown here is derived from an EMBL/GenBank/DDBJ whole genome shotgun (WGS) entry which is preliminary data.</text>
</comment>
<dbReference type="Gene3D" id="1.20.1280.50">
    <property type="match status" value="1"/>
</dbReference>
<dbReference type="InterPro" id="IPR032675">
    <property type="entry name" value="LRR_dom_sf"/>
</dbReference>
<dbReference type="Pfam" id="PF12937">
    <property type="entry name" value="F-box-like"/>
    <property type="match status" value="1"/>
</dbReference>
<dbReference type="SMART" id="SM00256">
    <property type="entry name" value="FBOX"/>
    <property type="match status" value="1"/>
</dbReference>
<sequence length="533" mass="60615">MDGLPPEILSQILNYLSFAESARLLRVSRRWFQHLSPRIWRSSEDHLLFRIAPHRLQIYSSLIQDLTILTRDQQEHEVVRCPDFSQLTSLNFELYDSPVCNDPPLSTPCLRRYLAPSITSVDLDNTADTALLDAFAKDCPQLRYVRLDLQATRLVEDPDAVIRFLQLCPSLLHISLLGSIANPRILRGLAMKPNLKQLDIHDLHDPEIVDSADLKSIPEPFAFSSLDRLVLGADVAPHVVLKLLSHVKNVQHLCIRVPRSLRAIPISIAVRKHSGTITTSTFTLRDLPSYLPNLRTLHMKFNFGTKIHPTELLFLASLTNLEELHLTTMLPSFHIPEDLTDTIFPSLFSGLGMLRELSLYCTRENLKTKFLIALGKSCRFLAVCTIKYLPLDISAFGELAVAETPLFPELTHLSVNYIVPPPPPPPQLQHLSHQSERRLGQSSHEVEPVAKPEPQSLEPDPLVVANQVALFTTHFPKTSYLGFWGADNTEVLDAERTFTKAFRTAWVKGRRRRGERVRFERKRKMEYETVRPV</sequence>
<dbReference type="PROSITE" id="PS50181">
    <property type="entry name" value="FBOX"/>
    <property type="match status" value="1"/>
</dbReference>
<dbReference type="InterPro" id="IPR001810">
    <property type="entry name" value="F-box_dom"/>
</dbReference>
<evidence type="ECO:0000313" key="3">
    <source>
        <dbReference type="EMBL" id="KAL2857458.1"/>
    </source>
</evidence>
<feature type="region of interest" description="Disordered" evidence="1">
    <location>
        <begin position="424"/>
        <end position="458"/>
    </location>
</feature>
<accession>A0ABR4L1T9</accession>
<dbReference type="SUPFAM" id="SSF52047">
    <property type="entry name" value="RNI-like"/>
    <property type="match status" value="1"/>
</dbReference>
<organism evidence="3 4">
    <name type="scientific">Aspergillus pseudodeflectus</name>
    <dbReference type="NCBI Taxonomy" id="176178"/>
    <lineage>
        <taxon>Eukaryota</taxon>
        <taxon>Fungi</taxon>
        <taxon>Dikarya</taxon>
        <taxon>Ascomycota</taxon>
        <taxon>Pezizomycotina</taxon>
        <taxon>Eurotiomycetes</taxon>
        <taxon>Eurotiomycetidae</taxon>
        <taxon>Eurotiales</taxon>
        <taxon>Aspergillaceae</taxon>
        <taxon>Aspergillus</taxon>
        <taxon>Aspergillus subgen. Nidulantes</taxon>
    </lineage>
</organism>